<accession>A0A8C3GN73</accession>
<dbReference type="InterPro" id="IPR023299">
    <property type="entry name" value="ATPase_P-typ_cyto_dom_N"/>
</dbReference>
<reference evidence="15" key="3">
    <citation type="submission" date="2025-09" db="UniProtKB">
        <authorList>
            <consortium name="Ensembl"/>
        </authorList>
    </citation>
    <scope>IDENTIFICATION</scope>
</reference>
<sequence length="1157" mass="128772">MLLGFLGQEREPRDGQEVKLVNKECFLFAVQEIFGYKTQRCRKALCITGYILSCGALLLLFYWKPEWDVWANCIPCSLEEADIVLLRTTDEFQRYTWKKVTWIDLSALALPDGSTSECPLVADKDSVINRAVKKPQLKVRCIQVQKIRYIWDFSIKQFKKVGSLEDSNTCYSIHHKFGAGLTREEQKIRQLVCGPNAIEVEIRPIWKLLFKEILNPFYVFQAFTLTLWLSQGYTEYSVAIIVLSIISVGLTVYDLRQQSTKLHDLVEEHNKVQVTVCVKSCKELESRYLVPGDVFLLDGKKLSLPCDAILIDGSCVVNEGMLTGESIPVTKTPLPLTESPMPWKTHSMEDYRRHVLFCGTEVIQVKLTGRGPVRAVVLQTGFNTAKGDLVRSILYPKPMNFQLYRDAFKFIIGLSAIGVLGLIYTVCVFTYHQVSTVAMALLLLTVAVPPAIPAALTTGTVYAQRRLKKKKIFCITPQRINICGQINLVCFDKTGTLTEDGLDLWGVLPSEGSWFQKIHKFPSSTPLPWGPVCGVMASCHSLVVLDKKIQGDPLDLKMFEGTHWEIEESNMSQDGAGALHTCIVRPGPKASSAPVEGIAILHQFPFSSGLQRMSVVSQKIGEEQYDLYMKGAPEIVSSLCRQETVPADFLKELKMYTSQGFRVIALAHKVLTEHSSTCVSVLAPREKAESELVFLGLLVMENRLKQETKPVLQELAAARIRSVMVTGDNLQTAVTVARSAEMIPRSSKVIIIEASEPEGSAPASIAWQLAEDSKASTAINLDGESCSYHFAMNGKSYQVLIKHFYSLLPKILVNATVFARMSPGQKSSLVEELQKLNVCLCVGGGNASPVSSFCGFQALKMAHAGISLSEQEASVASPFTSQIPNIQCVPELISREGRAALVSSFAVVKYLTLYGLIQFVGTALLFWQLQIFGNHQYLIQDVVITLLVCLTMSLTEAYPKLAPYRPPGQLISPPLLLSVVLNVYFTVTMQTCGFLLVKQQPWYVAHCSLGNQTVLATSPKGNGTSSAQSTVLSYEDTTLWPLTTINCIIVAFVFSKGKPFRKPIYTNCEVYVLLMLLATFCISFFTEDVLLQNKHLWTLIKSCFGYQSKSQYRKWQRMLQRDPNWPPVNTKDFAAKYVTAECQEALGAQAQQQAGAR</sequence>
<evidence type="ECO:0000256" key="6">
    <source>
        <dbReference type="ARBA" id="ARBA00022840"/>
    </source>
</evidence>
<dbReference type="GO" id="GO:0140358">
    <property type="term" value="F:P-type transmembrane transporter activity"/>
    <property type="evidence" value="ECO:0007669"/>
    <property type="project" value="InterPro"/>
</dbReference>
<organism evidence="15 16">
    <name type="scientific">Cairina moschata</name>
    <name type="common">Muscovy duck</name>
    <dbReference type="NCBI Taxonomy" id="8855"/>
    <lineage>
        <taxon>Eukaryota</taxon>
        <taxon>Metazoa</taxon>
        <taxon>Chordata</taxon>
        <taxon>Craniata</taxon>
        <taxon>Vertebrata</taxon>
        <taxon>Euteleostomi</taxon>
        <taxon>Archelosauria</taxon>
        <taxon>Archosauria</taxon>
        <taxon>Dinosauria</taxon>
        <taxon>Saurischia</taxon>
        <taxon>Theropoda</taxon>
        <taxon>Coelurosauria</taxon>
        <taxon>Aves</taxon>
        <taxon>Neognathae</taxon>
        <taxon>Galloanserae</taxon>
        <taxon>Anseriformes</taxon>
        <taxon>Anatidae</taxon>
        <taxon>Anatinae</taxon>
        <taxon>Cairina</taxon>
    </lineage>
</organism>
<dbReference type="PANTHER" id="PTHR45630">
    <property type="entry name" value="CATION-TRANSPORTING ATPASE-RELATED"/>
    <property type="match status" value="1"/>
</dbReference>
<reference evidence="15" key="1">
    <citation type="submission" date="2018-09" db="EMBL/GenBank/DDBJ databases">
        <title>Common duck and Muscovy duck high density SNP chip.</title>
        <authorList>
            <person name="Vignal A."/>
            <person name="Thebault N."/>
            <person name="Warren W.C."/>
        </authorList>
    </citation>
    <scope>NUCLEOTIDE SEQUENCE [LARGE SCALE GENOMIC DNA]</scope>
</reference>
<keyword evidence="6 11" id="KW-0067">ATP-binding</keyword>
<dbReference type="InterPro" id="IPR047819">
    <property type="entry name" value="P5A-ATPase_N"/>
</dbReference>
<feature type="transmembrane region" description="Helical" evidence="11">
    <location>
        <begin position="1068"/>
        <end position="1086"/>
    </location>
</feature>
<dbReference type="GO" id="GO:0015203">
    <property type="term" value="F:polyamine transmembrane transporter activity"/>
    <property type="evidence" value="ECO:0007669"/>
    <property type="project" value="TreeGrafter"/>
</dbReference>
<dbReference type="Pfam" id="PF12409">
    <property type="entry name" value="P5-ATPase"/>
    <property type="match status" value="1"/>
</dbReference>
<dbReference type="InterPro" id="IPR059000">
    <property type="entry name" value="ATPase_P-type_domA"/>
</dbReference>
<dbReference type="Pfam" id="PF00122">
    <property type="entry name" value="E1-E2_ATPase"/>
    <property type="match status" value="1"/>
</dbReference>
<feature type="domain" description="Cation-transporting P-type ATPase N-terminal" evidence="13">
    <location>
        <begin position="176"/>
        <end position="223"/>
    </location>
</feature>
<dbReference type="AlphaFoldDB" id="A0A8C3GN73"/>
<dbReference type="EC" id="7.2.2.-" evidence="11"/>
<feature type="transmembrane region" description="Helical" evidence="11">
    <location>
        <begin position="975"/>
        <end position="996"/>
    </location>
</feature>
<dbReference type="Pfam" id="PF13246">
    <property type="entry name" value="Cation_ATPase"/>
    <property type="match status" value="1"/>
</dbReference>
<reference evidence="15" key="2">
    <citation type="submission" date="2025-08" db="UniProtKB">
        <authorList>
            <consortium name="Ensembl"/>
        </authorList>
    </citation>
    <scope>IDENTIFICATION</scope>
</reference>
<dbReference type="FunFam" id="2.70.150.10:FF:000035">
    <property type="entry name" value="Cation-transporting ATPase"/>
    <property type="match status" value="1"/>
</dbReference>
<keyword evidence="16" id="KW-1185">Reference proteome</keyword>
<feature type="domain" description="P-type ATPase A" evidence="12">
    <location>
        <begin position="279"/>
        <end position="393"/>
    </location>
</feature>
<dbReference type="SUPFAM" id="SSF81665">
    <property type="entry name" value="Calcium ATPase, transmembrane domain M"/>
    <property type="match status" value="1"/>
</dbReference>
<keyword evidence="8 11" id="KW-1278">Translocase</keyword>
<dbReference type="NCBIfam" id="TIGR01657">
    <property type="entry name" value="P-ATPase-V"/>
    <property type="match status" value="1"/>
</dbReference>
<dbReference type="InterPro" id="IPR004014">
    <property type="entry name" value="ATPase_P-typ_cation-transptr_N"/>
</dbReference>
<comment type="subcellular location">
    <subcellularLocation>
        <location evidence="1 11">Membrane</location>
        <topology evidence="1 11">Multi-pass membrane protein</topology>
    </subcellularLocation>
</comment>
<evidence type="ECO:0000256" key="9">
    <source>
        <dbReference type="ARBA" id="ARBA00022989"/>
    </source>
</evidence>
<feature type="transmembrane region" description="Helical" evidence="11">
    <location>
        <begin position="937"/>
        <end position="954"/>
    </location>
</feature>
<evidence type="ECO:0000256" key="2">
    <source>
        <dbReference type="ARBA" id="ARBA00006000"/>
    </source>
</evidence>
<dbReference type="GO" id="GO:0019829">
    <property type="term" value="F:ATPase-coupled monoatomic cation transmembrane transporter activity"/>
    <property type="evidence" value="ECO:0007669"/>
    <property type="project" value="UniProtKB-UniRule"/>
</dbReference>
<feature type="transmembrane region" description="Helical" evidence="11">
    <location>
        <begin position="236"/>
        <end position="255"/>
    </location>
</feature>
<dbReference type="InterPro" id="IPR018303">
    <property type="entry name" value="ATPase_P-typ_P_site"/>
</dbReference>
<comment type="catalytic activity">
    <reaction evidence="11">
        <text>ATP + H2O = ADP + phosphate + H(+)</text>
        <dbReference type="Rhea" id="RHEA:13065"/>
        <dbReference type="ChEBI" id="CHEBI:15377"/>
        <dbReference type="ChEBI" id="CHEBI:15378"/>
        <dbReference type="ChEBI" id="CHEBI:30616"/>
        <dbReference type="ChEBI" id="CHEBI:43474"/>
        <dbReference type="ChEBI" id="CHEBI:456216"/>
    </reaction>
</comment>
<evidence type="ECO:0000256" key="8">
    <source>
        <dbReference type="ARBA" id="ARBA00022967"/>
    </source>
</evidence>
<evidence type="ECO:0000256" key="1">
    <source>
        <dbReference type="ARBA" id="ARBA00004141"/>
    </source>
</evidence>
<dbReference type="InterPro" id="IPR023214">
    <property type="entry name" value="HAD_sf"/>
</dbReference>
<comment type="similarity">
    <text evidence="2 11">Belongs to the cation transport ATPase (P-type) (TC 3.A.3) family. Type V subfamily.</text>
</comment>
<evidence type="ECO:0000256" key="10">
    <source>
        <dbReference type="ARBA" id="ARBA00023136"/>
    </source>
</evidence>
<evidence type="ECO:0000259" key="13">
    <source>
        <dbReference type="Pfam" id="PF00690"/>
    </source>
</evidence>
<dbReference type="PRINTS" id="PR00119">
    <property type="entry name" value="CATATPASE"/>
</dbReference>
<evidence type="ECO:0000256" key="7">
    <source>
        <dbReference type="ARBA" id="ARBA00022842"/>
    </source>
</evidence>
<dbReference type="PANTHER" id="PTHR45630:SF4">
    <property type="entry name" value="CATION-TRANSPORTING ATPASE 13A5-RELATED"/>
    <property type="match status" value="1"/>
</dbReference>
<evidence type="ECO:0000256" key="11">
    <source>
        <dbReference type="RuleBase" id="RU362082"/>
    </source>
</evidence>
<evidence type="ECO:0000259" key="14">
    <source>
        <dbReference type="Pfam" id="PF12409"/>
    </source>
</evidence>
<dbReference type="GO" id="GO:0031902">
    <property type="term" value="C:late endosome membrane"/>
    <property type="evidence" value="ECO:0007669"/>
    <property type="project" value="TreeGrafter"/>
</dbReference>
<dbReference type="SUPFAM" id="SSF81660">
    <property type="entry name" value="Metal cation-transporting ATPase, ATP-binding domain N"/>
    <property type="match status" value="1"/>
</dbReference>
<name>A0A8C3GN73_CAIMO</name>
<dbReference type="SUPFAM" id="SSF56784">
    <property type="entry name" value="HAD-like"/>
    <property type="match status" value="1"/>
</dbReference>
<dbReference type="InterPro" id="IPR008250">
    <property type="entry name" value="ATPase_P-typ_transduc_dom_A_sf"/>
</dbReference>
<dbReference type="Gene3D" id="3.40.50.1000">
    <property type="entry name" value="HAD superfamily/HAD-like"/>
    <property type="match status" value="2"/>
</dbReference>
<evidence type="ECO:0000259" key="12">
    <source>
        <dbReference type="Pfam" id="PF00122"/>
    </source>
</evidence>
<feature type="domain" description="P5B-type ATPase N-terminal" evidence="14">
    <location>
        <begin position="32"/>
        <end position="152"/>
    </location>
</feature>
<keyword evidence="4 11" id="KW-0479">Metal-binding</keyword>
<feature type="transmembrane region" description="Helical" evidence="11">
    <location>
        <begin position="1038"/>
        <end position="1056"/>
    </location>
</feature>
<feature type="transmembrane region" description="Helical" evidence="11">
    <location>
        <begin position="437"/>
        <end position="463"/>
    </location>
</feature>
<dbReference type="Gene3D" id="1.20.1110.10">
    <property type="entry name" value="Calcium-transporting ATPase, transmembrane domain"/>
    <property type="match status" value="1"/>
</dbReference>
<evidence type="ECO:0000256" key="3">
    <source>
        <dbReference type="ARBA" id="ARBA00022692"/>
    </source>
</evidence>
<dbReference type="SUPFAM" id="SSF81653">
    <property type="entry name" value="Calcium ATPase, transduction domain A"/>
    <property type="match status" value="1"/>
</dbReference>
<dbReference type="PROSITE" id="PS00154">
    <property type="entry name" value="ATPASE_E1_E2"/>
    <property type="match status" value="1"/>
</dbReference>
<dbReference type="Proteomes" id="UP000694556">
    <property type="component" value="Chromosome 9"/>
</dbReference>
<proteinExistence type="inferred from homology"/>
<protein>
    <recommendedName>
        <fullName evidence="11">Cation-transporting ATPase</fullName>
        <ecNumber evidence="11">7.2.2.-</ecNumber>
    </recommendedName>
</protein>
<dbReference type="InterPro" id="IPR036412">
    <property type="entry name" value="HAD-like_sf"/>
</dbReference>
<dbReference type="GO" id="GO:0046872">
    <property type="term" value="F:metal ion binding"/>
    <property type="evidence" value="ECO:0007669"/>
    <property type="project" value="UniProtKB-UniRule"/>
</dbReference>
<dbReference type="Gene3D" id="3.40.1110.10">
    <property type="entry name" value="Calcium-transporting ATPase, cytoplasmic domain N"/>
    <property type="match status" value="1"/>
</dbReference>
<feature type="transmembrane region" description="Helical" evidence="11">
    <location>
        <begin position="44"/>
        <end position="63"/>
    </location>
</feature>
<dbReference type="Ensembl" id="ENSCMMT00000024093.1">
    <property type="protein sequence ID" value="ENSCMMP00000021997.1"/>
    <property type="gene ID" value="ENSCMMG00000013378.1"/>
</dbReference>
<keyword evidence="10 11" id="KW-0472">Membrane</keyword>
<feature type="transmembrane region" description="Helical" evidence="11">
    <location>
        <begin position="911"/>
        <end position="931"/>
    </location>
</feature>
<dbReference type="PRINTS" id="PR00121">
    <property type="entry name" value="NAKATPASE"/>
</dbReference>
<dbReference type="Gene3D" id="2.70.150.10">
    <property type="entry name" value="Calcium-transporting ATPase, cytoplasmic transduction domain A"/>
    <property type="match status" value="1"/>
</dbReference>
<keyword evidence="9 11" id="KW-1133">Transmembrane helix</keyword>
<dbReference type="GO" id="GO:0005524">
    <property type="term" value="F:ATP binding"/>
    <property type="evidence" value="ECO:0007669"/>
    <property type="project" value="UniProtKB-UniRule"/>
</dbReference>
<dbReference type="GO" id="GO:0006874">
    <property type="term" value="P:intracellular calcium ion homeostasis"/>
    <property type="evidence" value="ECO:0007669"/>
    <property type="project" value="TreeGrafter"/>
</dbReference>
<dbReference type="InterPro" id="IPR006544">
    <property type="entry name" value="P-type_TPase_V"/>
</dbReference>
<keyword evidence="3 11" id="KW-0812">Transmembrane</keyword>
<evidence type="ECO:0000256" key="4">
    <source>
        <dbReference type="ARBA" id="ARBA00022723"/>
    </source>
</evidence>
<evidence type="ECO:0000256" key="5">
    <source>
        <dbReference type="ARBA" id="ARBA00022741"/>
    </source>
</evidence>
<evidence type="ECO:0000313" key="16">
    <source>
        <dbReference type="Proteomes" id="UP000694556"/>
    </source>
</evidence>
<feature type="transmembrane region" description="Helical" evidence="11">
    <location>
        <begin position="407"/>
        <end position="431"/>
    </location>
</feature>
<keyword evidence="7 11" id="KW-0460">Magnesium</keyword>
<keyword evidence="5 11" id="KW-0547">Nucleotide-binding</keyword>
<dbReference type="FunFam" id="1.20.1110.10:FF:000023">
    <property type="entry name" value="Cation-transporting ATPase"/>
    <property type="match status" value="1"/>
</dbReference>
<dbReference type="Pfam" id="PF00690">
    <property type="entry name" value="Cation_ATPase_N"/>
    <property type="match status" value="1"/>
</dbReference>
<dbReference type="InterPro" id="IPR023298">
    <property type="entry name" value="ATPase_P-typ_TM_dom_sf"/>
</dbReference>
<evidence type="ECO:0000313" key="15">
    <source>
        <dbReference type="Ensembl" id="ENSCMMP00000021997.1"/>
    </source>
</evidence>